<organism evidence="1">
    <name type="scientific">Siphoviridae sp. ctwDi18</name>
    <dbReference type="NCBI Taxonomy" id="2827970"/>
    <lineage>
        <taxon>Viruses</taxon>
        <taxon>Duplodnaviria</taxon>
        <taxon>Heunggongvirae</taxon>
        <taxon>Uroviricota</taxon>
        <taxon>Caudoviricetes</taxon>
    </lineage>
</organism>
<proteinExistence type="predicted"/>
<evidence type="ECO:0000313" key="1">
    <source>
        <dbReference type="EMBL" id="DAF59897.1"/>
    </source>
</evidence>
<sequence>MTKAVAIFESGKTLNYEMKIIDLMIMKARIIENIERHQKLGMSVDKLVSFEVIK</sequence>
<reference evidence="1" key="1">
    <citation type="journal article" date="2021" name="Proc. Natl. Acad. Sci. U.S.A.">
        <title>A Catalog of Tens of Thousands of Viruses from Human Metagenomes Reveals Hidden Associations with Chronic Diseases.</title>
        <authorList>
            <person name="Tisza M.J."/>
            <person name="Buck C.B."/>
        </authorList>
    </citation>
    <scope>NUCLEOTIDE SEQUENCE</scope>
    <source>
        <strain evidence="1">CtwDi18</strain>
    </source>
</reference>
<protein>
    <submittedName>
        <fullName evidence="1">Uncharacterized protein</fullName>
    </submittedName>
</protein>
<accession>A0A8S5T9E6</accession>
<dbReference type="EMBL" id="BK032778">
    <property type="protein sequence ID" value="DAF59897.1"/>
    <property type="molecule type" value="Genomic_DNA"/>
</dbReference>
<name>A0A8S5T9E6_9CAUD</name>